<reference evidence="2 3" key="2">
    <citation type="submission" date="2015-05" db="EMBL/GenBank/DDBJ databases">
        <authorList>
            <person name="Morales-Cruz A."/>
            <person name="Amrine K.C."/>
            <person name="Cantu D."/>
        </authorList>
    </citation>
    <scope>NUCLEOTIDE SEQUENCE [LARGE SCALE GENOMIC DNA]</scope>
    <source>
        <strain evidence="2">DA912</strain>
    </source>
</reference>
<gene>
    <name evidence="2" type="ORF">UCDDA912_g05388</name>
</gene>
<dbReference type="Pfam" id="PF13924">
    <property type="entry name" value="Lipocalin_5"/>
    <property type="match status" value="1"/>
</dbReference>
<sequence length="163" mass="17484">MRSDIISALAGTYTLLNVTVITQNGTALLDEAYGAAPVGHLTYTPEGYMSATITATEPEWRPLDLTFPAQPNQTDAAWAAVGKHLLCYAGPLSVSDTIPASDTSGQVIHGPLDVATIPAWVGTSQARNYTVFEDDDGKTLLRITSPRPTGTANLWWRKLPSRV</sequence>
<protein>
    <recommendedName>
        <fullName evidence="1">Lipocalin-like domain-containing protein</fullName>
    </recommendedName>
</protein>
<keyword evidence="3" id="KW-1185">Reference proteome</keyword>
<accession>A0A0G2FKP7</accession>
<dbReference type="AlphaFoldDB" id="A0A0G2FKP7"/>
<dbReference type="EMBL" id="LCUC01000194">
    <property type="protein sequence ID" value="KKY34636.1"/>
    <property type="molecule type" value="Genomic_DNA"/>
</dbReference>
<dbReference type="InterPro" id="IPR024311">
    <property type="entry name" value="Lipocalin-like"/>
</dbReference>
<feature type="domain" description="Lipocalin-like" evidence="1">
    <location>
        <begin position="11"/>
        <end position="158"/>
    </location>
</feature>
<comment type="caution">
    <text evidence="2">The sequence shown here is derived from an EMBL/GenBank/DDBJ whole genome shotgun (WGS) entry which is preliminary data.</text>
</comment>
<evidence type="ECO:0000313" key="3">
    <source>
        <dbReference type="Proteomes" id="UP000034680"/>
    </source>
</evidence>
<evidence type="ECO:0000259" key="1">
    <source>
        <dbReference type="Pfam" id="PF13924"/>
    </source>
</evidence>
<name>A0A0G2FKP7_9PEZI</name>
<proteinExistence type="predicted"/>
<reference evidence="2 3" key="1">
    <citation type="submission" date="2015-05" db="EMBL/GenBank/DDBJ databases">
        <title>Distinctive expansion of gene families associated with plant cell wall degradation and secondary metabolism in the genomes of grapevine trunk pathogens.</title>
        <authorList>
            <person name="Lawrence D.P."/>
            <person name="Travadon R."/>
            <person name="Rolshausen P.E."/>
            <person name="Baumgartner K."/>
        </authorList>
    </citation>
    <scope>NUCLEOTIDE SEQUENCE [LARGE SCALE GENOMIC DNA]</scope>
    <source>
        <strain evidence="2">DA912</strain>
    </source>
</reference>
<organism evidence="2 3">
    <name type="scientific">Diaporthe ampelina</name>
    <dbReference type="NCBI Taxonomy" id="1214573"/>
    <lineage>
        <taxon>Eukaryota</taxon>
        <taxon>Fungi</taxon>
        <taxon>Dikarya</taxon>
        <taxon>Ascomycota</taxon>
        <taxon>Pezizomycotina</taxon>
        <taxon>Sordariomycetes</taxon>
        <taxon>Sordariomycetidae</taxon>
        <taxon>Diaporthales</taxon>
        <taxon>Diaporthaceae</taxon>
        <taxon>Diaporthe</taxon>
    </lineage>
</organism>
<dbReference type="OrthoDB" id="3904217at2759"/>
<dbReference type="Proteomes" id="UP000034680">
    <property type="component" value="Unassembled WGS sequence"/>
</dbReference>
<evidence type="ECO:0000313" key="2">
    <source>
        <dbReference type="EMBL" id="KKY34636.1"/>
    </source>
</evidence>